<dbReference type="InterPro" id="IPR036339">
    <property type="entry name" value="PUB-like_dom_sf"/>
</dbReference>
<evidence type="ECO:0000313" key="4">
    <source>
        <dbReference type="Proteomes" id="UP001249851"/>
    </source>
</evidence>
<evidence type="ECO:0000313" key="3">
    <source>
        <dbReference type="EMBL" id="KAK2563762.1"/>
    </source>
</evidence>
<dbReference type="PANTHER" id="PTHR23153">
    <property type="entry name" value="UBX-RELATED"/>
    <property type="match status" value="1"/>
</dbReference>
<dbReference type="Gene3D" id="3.10.20.90">
    <property type="entry name" value="Phosphatidylinositol 3-kinase Catalytic Subunit, Chain A, domain 1"/>
    <property type="match status" value="1"/>
</dbReference>
<dbReference type="InterPro" id="IPR001012">
    <property type="entry name" value="UBX_dom"/>
</dbReference>
<dbReference type="EMBL" id="JARQWQ010000024">
    <property type="protein sequence ID" value="KAK2563762.1"/>
    <property type="molecule type" value="Genomic_DNA"/>
</dbReference>
<dbReference type="Pfam" id="PF00789">
    <property type="entry name" value="UBX"/>
    <property type="match status" value="1"/>
</dbReference>
<dbReference type="SUPFAM" id="SSF143503">
    <property type="entry name" value="PUG domain-like"/>
    <property type="match status" value="1"/>
</dbReference>
<dbReference type="PANTHER" id="PTHR23153:SF38">
    <property type="entry name" value="UBX DOMAIN-CONTAINING PROTEIN 6"/>
    <property type="match status" value="1"/>
</dbReference>
<protein>
    <submittedName>
        <fullName evidence="3">UBX domain-containing protein 6</fullName>
    </submittedName>
</protein>
<reference evidence="3" key="1">
    <citation type="journal article" date="2023" name="G3 (Bethesda)">
        <title>Whole genome assembly and annotation of the endangered Caribbean coral Acropora cervicornis.</title>
        <authorList>
            <person name="Selwyn J.D."/>
            <person name="Vollmer S.V."/>
        </authorList>
    </citation>
    <scope>NUCLEOTIDE SEQUENCE</scope>
    <source>
        <strain evidence="3">K2</strain>
    </source>
</reference>
<evidence type="ECO:0000259" key="2">
    <source>
        <dbReference type="PROSITE" id="PS50033"/>
    </source>
</evidence>
<feature type="region of interest" description="Disordered" evidence="1">
    <location>
        <begin position="66"/>
        <end position="94"/>
    </location>
</feature>
<dbReference type="Proteomes" id="UP001249851">
    <property type="component" value="Unassembled WGS sequence"/>
</dbReference>
<dbReference type="SUPFAM" id="SSF54236">
    <property type="entry name" value="Ubiquitin-like"/>
    <property type="match status" value="1"/>
</dbReference>
<feature type="domain" description="UBX" evidence="2">
    <location>
        <begin position="361"/>
        <end position="428"/>
    </location>
</feature>
<comment type="caution">
    <text evidence="3">The sequence shown here is derived from an EMBL/GenBank/DDBJ whole genome shotgun (WGS) entry which is preliminary data.</text>
</comment>
<evidence type="ECO:0000256" key="1">
    <source>
        <dbReference type="SAM" id="MobiDB-lite"/>
    </source>
</evidence>
<dbReference type="PROSITE" id="PS50033">
    <property type="entry name" value="UBX"/>
    <property type="match status" value="1"/>
</dbReference>
<gene>
    <name evidence="3" type="ORF">P5673_012763</name>
</gene>
<dbReference type="Gene3D" id="1.20.58.2190">
    <property type="match status" value="1"/>
</dbReference>
<dbReference type="InterPro" id="IPR029071">
    <property type="entry name" value="Ubiquitin-like_domsf"/>
</dbReference>
<dbReference type="InterPro" id="IPR018997">
    <property type="entry name" value="PUB_domain"/>
</dbReference>
<feature type="region of interest" description="Disordered" evidence="1">
    <location>
        <begin position="19"/>
        <end position="52"/>
    </location>
</feature>
<reference evidence="3" key="2">
    <citation type="journal article" date="2023" name="Science">
        <title>Genomic signatures of disease resistance in endangered staghorn corals.</title>
        <authorList>
            <person name="Vollmer S.V."/>
            <person name="Selwyn J.D."/>
            <person name="Despard B.A."/>
            <person name="Roesel C.L."/>
        </authorList>
    </citation>
    <scope>NUCLEOTIDE SEQUENCE</scope>
    <source>
        <strain evidence="3">K2</strain>
    </source>
</reference>
<dbReference type="Pfam" id="PF09409">
    <property type="entry name" value="PUB"/>
    <property type="match status" value="1"/>
</dbReference>
<dbReference type="InterPro" id="IPR042774">
    <property type="entry name" value="UBXN6_PUB"/>
</dbReference>
<accession>A0AAD9V7D7</accession>
<dbReference type="GO" id="GO:0005737">
    <property type="term" value="C:cytoplasm"/>
    <property type="evidence" value="ECO:0007669"/>
    <property type="project" value="TreeGrafter"/>
</dbReference>
<dbReference type="CDD" id="cd10460">
    <property type="entry name" value="PUB_UBXD1"/>
    <property type="match status" value="1"/>
</dbReference>
<name>A0AAD9V7D7_ACRCE</name>
<feature type="compositionally biased region" description="Low complexity" evidence="1">
    <location>
        <begin position="27"/>
        <end position="39"/>
    </location>
</feature>
<sequence length="463" mass="52290">MKKLFQKAKLDYKFKRAGEGHALQDESSTSQQSSTPQTPAARALPTSDAQRAGQAALDRFANLEKNAVKRPKSATATWKHSGSTTTTFAESSDAGNSLNLEQLRKEVKQEMSTEIDFVMRGDAVPQPAVAEPTLVDCSTVQAHEGVYFSCPLCPASTLLSEKDKHLSACLDKCYLEEALSTACAMIYSLNKDSNKIKACVDLLCRYLDNICKNPDEEKFQKIKKSNKVFQERVAPIRGAVQFLLACGFEDKVISVEGLEENYFVMPKEKCSDCEPLEAFKEVLLSSEALKPKLDRCLKVYKPTNQVSHFEVPSDFFSKTSEEIKREQISRSEEVERSCQLKTRAMREAEKRPTKIYRFTLIRVRFPDGFILQGTFYSREKVRDVVEFVRQSLVSDWQPFQLFETTGQLKDENASLIDLGLVPAAVVNFKWDPLIMKDILATQGQVDENVFLKPELLQLVQELK</sequence>
<dbReference type="CDD" id="cd16119">
    <property type="entry name" value="UBX_UBXN6"/>
    <property type="match status" value="1"/>
</dbReference>
<organism evidence="3 4">
    <name type="scientific">Acropora cervicornis</name>
    <name type="common">Staghorn coral</name>
    <dbReference type="NCBI Taxonomy" id="6130"/>
    <lineage>
        <taxon>Eukaryota</taxon>
        <taxon>Metazoa</taxon>
        <taxon>Cnidaria</taxon>
        <taxon>Anthozoa</taxon>
        <taxon>Hexacorallia</taxon>
        <taxon>Scleractinia</taxon>
        <taxon>Astrocoeniina</taxon>
        <taxon>Acroporidae</taxon>
        <taxon>Acropora</taxon>
    </lineage>
</organism>
<feature type="compositionally biased region" description="Polar residues" evidence="1">
    <location>
        <begin position="74"/>
        <end position="94"/>
    </location>
</feature>
<dbReference type="SMART" id="SM00580">
    <property type="entry name" value="PUG"/>
    <property type="match status" value="1"/>
</dbReference>
<dbReference type="SMART" id="SM00166">
    <property type="entry name" value="UBX"/>
    <property type="match status" value="1"/>
</dbReference>
<proteinExistence type="predicted"/>
<keyword evidence="4" id="KW-1185">Reference proteome</keyword>
<dbReference type="AlphaFoldDB" id="A0AAD9V7D7"/>